<feature type="compositionally biased region" description="Basic and acidic residues" evidence="1">
    <location>
        <begin position="1"/>
        <end position="11"/>
    </location>
</feature>
<feature type="compositionally biased region" description="Polar residues" evidence="1">
    <location>
        <begin position="112"/>
        <end position="121"/>
    </location>
</feature>
<dbReference type="InterPro" id="IPR029005">
    <property type="entry name" value="LIM-bd/SEUSS"/>
</dbReference>
<comment type="caution">
    <text evidence="2">The sequence shown here is derived from an EMBL/GenBank/DDBJ whole genome shotgun (WGS) entry which is preliminary data.</text>
</comment>
<feature type="compositionally biased region" description="Basic and acidic residues" evidence="1">
    <location>
        <begin position="19"/>
        <end position="34"/>
    </location>
</feature>
<dbReference type="AlphaFoldDB" id="A0A4S8JM58"/>
<feature type="region of interest" description="Disordered" evidence="1">
    <location>
        <begin position="628"/>
        <end position="653"/>
    </location>
</feature>
<sequence>MVTRRCRDPLVGRRRREKGAREEEGGRGEKHRSVTVDPFGLSDIFLSVDSGWGSKGLFKRGLALDRCLDSTRQLGPTPPVAPSRVTAGGGGPSQSSSASGIFFQGDGGQNPAPVSSMSGNDCSGFGPASGDMNQILNSRGNSSGPSVGASSLVTDANSTLSGGAQLQRSTSFNNESYMRIPASPMSFSSNISGSSVMDGCSIVQQSPLQEHNNSILYWRKFVAEYFAVRAKKRWCLSLYDNMGNHALGVFPQLAVDAWQCDICGSKSGKGFEATFEALPRLFQIKFDRGILFWEFCARQHEEFLPRRLLAPQVNQLLQVAQKYQAAVSENNTAGVSHQDLQTSCNMFSTAGRQLARNLDLQSLNDLGFSKRYVRCLQISEVVSSMKDLIDFSQEQKIGPIESLKNYTRQASAKLQKQKLEMEQLMSANSLPGDQSAVSKVIGIHPGLNSYMNNNIAANQVVNGSQQSVHALNSYQNMLRNSLNLKHNLLQQDASSSLYASKHAQQFQGSSSIITNASANNLSGQQQQQPTLDGCLPQQNSVQTSQVNQHMQQHIIQQLLQEMMNNNKAAPQQSLIASNANANLAARDAIGGGISGSIRSGIEMQNMPSNFPNNGTGAVSSRSNCFKSTATAGNPINNSGNSLSSRPDLPQNMDLPEMDHIAQEFSESGMFNGDSW</sequence>
<dbReference type="PANTHER" id="PTHR10378">
    <property type="entry name" value="LIM DOMAIN-BINDING PROTEIN"/>
    <property type="match status" value="1"/>
</dbReference>
<feature type="compositionally biased region" description="Polar residues" evidence="1">
    <location>
        <begin position="131"/>
        <end position="154"/>
    </location>
</feature>
<gene>
    <name evidence="2" type="ORF">C4D60_Mb01t13220</name>
</gene>
<evidence type="ECO:0000256" key="1">
    <source>
        <dbReference type="SAM" id="MobiDB-lite"/>
    </source>
</evidence>
<evidence type="ECO:0000313" key="2">
    <source>
        <dbReference type="EMBL" id="THU63201.1"/>
    </source>
</evidence>
<name>A0A4S8JM58_MUSBA</name>
<dbReference type="STRING" id="52838.A0A4S8JM58"/>
<dbReference type="Pfam" id="PF01803">
    <property type="entry name" value="LIM_bind"/>
    <property type="match status" value="1"/>
</dbReference>
<reference evidence="2 3" key="1">
    <citation type="journal article" date="2019" name="Nat. Plants">
        <title>Genome sequencing of Musa balbisiana reveals subgenome evolution and function divergence in polyploid bananas.</title>
        <authorList>
            <person name="Yao X."/>
        </authorList>
    </citation>
    <scope>NUCLEOTIDE SEQUENCE [LARGE SCALE GENOMIC DNA]</scope>
    <source>
        <strain evidence="3">cv. DH-PKW</strain>
        <tissue evidence="2">Leaves</tissue>
    </source>
</reference>
<dbReference type="Proteomes" id="UP000317650">
    <property type="component" value="Chromosome 1"/>
</dbReference>
<keyword evidence="3" id="KW-1185">Reference proteome</keyword>
<feature type="region of interest" description="Disordered" evidence="1">
    <location>
        <begin position="70"/>
        <end position="154"/>
    </location>
</feature>
<feature type="region of interest" description="Disordered" evidence="1">
    <location>
        <begin position="1"/>
        <end position="34"/>
    </location>
</feature>
<dbReference type="EMBL" id="PYDT01000004">
    <property type="protein sequence ID" value="THU63201.1"/>
    <property type="molecule type" value="Genomic_DNA"/>
</dbReference>
<accession>A0A4S8JM58</accession>
<feature type="compositionally biased region" description="Polar residues" evidence="1">
    <location>
        <begin position="628"/>
        <end position="644"/>
    </location>
</feature>
<evidence type="ECO:0000313" key="3">
    <source>
        <dbReference type="Proteomes" id="UP000317650"/>
    </source>
</evidence>
<proteinExistence type="predicted"/>
<organism evidence="2 3">
    <name type="scientific">Musa balbisiana</name>
    <name type="common">Banana</name>
    <dbReference type="NCBI Taxonomy" id="52838"/>
    <lineage>
        <taxon>Eukaryota</taxon>
        <taxon>Viridiplantae</taxon>
        <taxon>Streptophyta</taxon>
        <taxon>Embryophyta</taxon>
        <taxon>Tracheophyta</taxon>
        <taxon>Spermatophyta</taxon>
        <taxon>Magnoliopsida</taxon>
        <taxon>Liliopsida</taxon>
        <taxon>Zingiberales</taxon>
        <taxon>Musaceae</taxon>
        <taxon>Musa</taxon>
    </lineage>
</organism>
<protein>
    <submittedName>
        <fullName evidence="2">Uncharacterized protein</fullName>
    </submittedName>
</protein>